<keyword evidence="1" id="KW-0547">Nucleotide-binding</keyword>
<dbReference type="GO" id="GO:0005524">
    <property type="term" value="F:ATP binding"/>
    <property type="evidence" value="ECO:0007669"/>
    <property type="project" value="UniProtKB-UniRule"/>
</dbReference>
<organism evidence="5">
    <name type="scientific">Soboliphyme baturini</name>
    <dbReference type="NCBI Taxonomy" id="241478"/>
    <lineage>
        <taxon>Eukaryota</taxon>
        <taxon>Metazoa</taxon>
        <taxon>Ecdysozoa</taxon>
        <taxon>Nematoda</taxon>
        <taxon>Enoplea</taxon>
        <taxon>Dorylaimia</taxon>
        <taxon>Dioctophymatida</taxon>
        <taxon>Dioctophymatoidea</taxon>
        <taxon>Soboliphymatidae</taxon>
        <taxon>Soboliphyme</taxon>
    </lineage>
</organism>
<sequence length="90" mass="10163">MKLSFASRLSHASGNKSCVVAGDQSQLFIWGFRSSSLRIVASLVELLFCGTLTLVFYWKPEWRLLFYKRGCALEHADAVLIRCVTKSIFS</sequence>
<reference evidence="3 4" key="2">
    <citation type="submission" date="2018-11" db="EMBL/GenBank/DDBJ databases">
        <authorList>
            <consortium name="Pathogen Informatics"/>
        </authorList>
    </citation>
    <scope>NUCLEOTIDE SEQUENCE [LARGE SCALE GENOMIC DNA]</scope>
</reference>
<dbReference type="AlphaFoldDB" id="A0A183I9E9"/>
<dbReference type="EC" id="7.2.2.-" evidence="1"/>
<keyword evidence="1" id="KW-0812">Transmembrane</keyword>
<keyword evidence="1" id="KW-1278">Translocase</keyword>
<keyword evidence="1" id="KW-0067">ATP-binding</keyword>
<feature type="domain" description="P5B-type ATPase N-terminal" evidence="2">
    <location>
        <begin position="25"/>
        <end position="82"/>
    </location>
</feature>
<comment type="similarity">
    <text evidence="1">Belongs to the cation transport ATPase (P-type) (TC 3.A.3) family. Type V subfamily.</text>
</comment>
<protein>
    <recommendedName>
        <fullName evidence="1">Cation-transporting ATPase</fullName>
        <ecNumber evidence="1">7.2.2.-</ecNumber>
    </recommendedName>
</protein>
<keyword evidence="1" id="KW-0479">Metal-binding</keyword>
<accession>A0A183I9E9</accession>
<evidence type="ECO:0000313" key="5">
    <source>
        <dbReference type="WBParaSite" id="SBAD_0000025901-mRNA-1"/>
    </source>
</evidence>
<dbReference type="WBParaSite" id="SBAD_0000025901-mRNA-1">
    <property type="protein sequence ID" value="SBAD_0000025901-mRNA-1"/>
    <property type="gene ID" value="SBAD_0000025901"/>
</dbReference>
<comment type="catalytic activity">
    <reaction evidence="1">
        <text>ATP + H2O = ADP + phosphate + H(+)</text>
        <dbReference type="Rhea" id="RHEA:13065"/>
        <dbReference type="ChEBI" id="CHEBI:15377"/>
        <dbReference type="ChEBI" id="CHEBI:15378"/>
        <dbReference type="ChEBI" id="CHEBI:30616"/>
        <dbReference type="ChEBI" id="CHEBI:43474"/>
        <dbReference type="ChEBI" id="CHEBI:456216"/>
    </reaction>
</comment>
<comment type="caution">
    <text evidence="1">Lacks conserved residue(s) required for the propagation of feature annotation.</text>
</comment>
<keyword evidence="4" id="KW-1185">Reference proteome</keyword>
<dbReference type="Pfam" id="PF12409">
    <property type="entry name" value="P5-ATPase"/>
    <property type="match status" value="1"/>
</dbReference>
<feature type="transmembrane region" description="Helical" evidence="1">
    <location>
        <begin position="37"/>
        <end position="58"/>
    </location>
</feature>
<keyword evidence="1" id="KW-1133">Transmembrane helix</keyword>
<keyword evidence="1" id="KW-0472">Membrane</keyword>
<gene>
    <name evidence="3" type="ORF">SBAD_LOCUS243</name>
</gene>
<dbReference type="EMBL" id="UZAM01000456">
    <property type="protein sequence ID" value="VDO81263.1"/>
    <property type="molecule type" value="Genomic_DNA"/>
</dbReference>
<keyword evidence="1" id="KW-0460">Magnesium</keyword>
<dbReference type="InterPro" id="IPR047819">
    <property type="entry name" value="P5A-ATPase_N"/>
</dbReference>
<evidence type="ECO:0000313" key="4">
    <source>
        <dbReference type="Proteomes" id="UP000270296"/>
    </source>
</evidence>
<dbReference type="GO" id="GO:0046872">
    <property type="term" value="F:metal ion binding"/>
    <property type="evidence" value="ECO:0007669"/>
    <property type="project" value="UniProtKB-UniRule"/>
</dbReference>
<evidence type="ECO:0000259" key="2">
    <source>
        <dbReference type="Pfam" id="PF12409"/>
    </source>
</evidence>
<reference evidence="5" key="1">
    <citation type="submission" date="2016-06" db="UniProtKB">
        <authorList>
            <consortium name="WormBaseParasite"/>
        </authorList>
    </citation>
    <scope>IDENTIFICATION</scope>
</reference>
<dbReference type="Proteomes" id="UP000270296">
    <property type="component" value="Unassembled WGS sequence"/>
</dbReference>
<name>A0A183I9E9_9BILA</name>
<dbReference type="GO" id="GO:0019829">
    <property type="term" value="F:ATPase-coupled monoatomic cation transmembrane transporter activity"/>
    <property type="evidence" value="ECO:0007669"/>
    <property type="project" value="UniProtKB-UniRule"/>
</dbReference>
<comment type="subcellular location">
    <subcellularLocation>
        <location evidence="1">Membrane</location>
        <topology evidence="1">Multi-pass membrane protein</topology>
    </subcellularLocation>
</comment>
<evidence type="ECO:0000313" key="3">
    <source>
        <dbReference type="EMBL" id="VDO81263.1"/>
    </source>
</evidence>
<proteinExistence type="inferred from homology"/>
<dbReference type="GO" id="GO:0016020">
    <property type="term" value="C:membrane"/>
    <property type="evidence" value="ECO:0007669"/>
    <property type="project" value="UniProtKB-SubCell"/>
</dbReference>
<evidence type="ECO:0000256" key="1">
    <source>
        <dbReference type="RuleBase" id="RU362082"/>
    </source>
</evidence>